<proteinExistence type="predicted"/>
<comment type="caution">
    <text evidence="2">The sequence shown here is derived from an EMBL/GenBank/DDBJ whole genome shotgun (WGS) entry which is preliminary data.</text>
</comment>
<protein>
    <submittedName>
        <fullName evidence="2">Uncharacterized protein</fullName>
    </submittedName>
</protein>
<feature type="compositionally biased region" description="Low complexity" evidence="1">
    <location>
        <begin position="99"/>
        <end position="113"/>
    </location>
</feature>
<dbReference type="Proteomes" id="UP000784294">
    <property type="component" value="Unassembled WGS sequence"/>
</dbReference>
<accession>A0A448WZ22</accession>
<keyword evidence="3" id="KW-1185">Reference proteome</keyword>
<gene>
    <name evidence="2" type="ORF">PXEA_LOCUS17262</name>
</gene>
<dbReference type="EMBL" id="CAAALY010064191">
    <property type="protein sequence ID" value="VEL23822.1"/>
    <property type="molecule type" value="Genomic_DNA"/>
</dbReference>
<feature type="region of interest" description="Disordered" evidence="1">
    <location>
        <begin position="90"/>
        <end position="113"/>
    </location>
</feature>
<dbReference type="AlphaFoldDB" id="A0A448WZ22"/>
<name>A0A448WZ22_9PLAT</name>
<organism evidence="2 3">
    <name type="scientific">Protopolystoma xenopodis</name>
    <dbReference type="NCBI Taxonomy" id="117903"/>
    <lineage>
        <taxon>Eukaryota</taxon>
        <taxon>Metazoa</taxon>
        <taxon>Spiralia</taxon>
        <taxon>Lophotrochozoa</taxon>
        <taxon>Platyhelminthes</taxon>
        <taxon>Monogenea</taxon>
        <taxon>Polyopisthocotylea</taxon>
        <taxon>Polystomatidea</taxon>
        <taxon>Polystomatidae</taxon>
        <taxon>Protopolystoma</taxon>
    </lineage>
</organism>
<evidence type="ECO:0000256" key="1">
    <source>
        <dbReference type="SAM" id="MobiDB-lite"/>
    </source>
</evidence>
<reference evidence="2" key="1">
    <citation type="submission" date="2018-11" db="EMBL/GenBank/DDBJ databases">
        <authorList>
            <consortium name="Pathogen Informatics"/>
        </authorList>
    </citation>
    <scope>NUCLEOTIDE SEQUENCE</scope>
</reference>
<evidence type="ECO:0000313" key="2">
    <source>
        <dbReference type="EMBL" id="VEL23822.1"/>
    </source>
</evidence>
<evidence type="ECO:0000313" key="3">
    <source>
        <dbReference type="Proteomes" id="UP000784294"/>
    </source>
</evidence>
<sequence length="175" mass="18895">MHVCMSTDTHMCLCVCENGSLSFGRWHTGARGIHADDRTQLHMYSRCVELRQTGTALATSAVAGALFKLYEYVNDRVKVCLEGCVELGEGSSPLSPHTSRSPSSDWPSVSRSLQSPGPPPLLLLWLSPSQGCWPPCLLAGRALEQAISPIRVSHHGHPISGIKSSSIKIVFSSGR</sequence>